<keyword evidence="5" id="KW-0233">DNA recombination</keyword>
<dbReference type="OrthoDB" id="4278026at2"/>
<dbReference type="NCBIfam" id="NF040570">
    <property type="entry name" value="guided_TnpB"/>
    <property type="match status" value="1"/>
</dbReference>
<keyword evidence="4" id="KW-0238">DNA-binding</keyword>
<evidence type="ECO:0000256" key="5">
    <source>
        <dbReference type="ARBA" id="ARBA00023172"/>
    </source>
</evidence>
<evidence type="ECO:0000259" key="7">
    <source>
        <dbReference type="Pfam" id="PF07282"/>
    </source>
</evidence>
<keyword evidence="9" id="KW-1185">Reference proteome</keyword>
<feature type="domain" description="Probable transposase IS891/IS1136/IS1341" evidence="6">
    <location>
        <begin position="148"/>
        <end position="258"/>
    </location>
</feature>
<dbReference type="GO" id="GO:0006310">
    <property type="term" value="P:DNA recombination"/>
    <property type="evidence" value="ECO:0007669"/>
    <property type="project" value="UniProtKB-KW"/>
</dbReference>
<proteinExistence type="inferred from homology"/>
<dbReference type="Proteomes" id="UP000214588">
    <property type="component" value="Unassembled WGS sequence"/>
</dbReference>
<gene>
    <name evidence="8" type="ORF">CDO51_00245</name>
</gene>
<evidence type="ECO:0000313" key="8">
    <source>
        <dbReference type="EMBL" id="OWZ84873.1"/>
    </source>
</evidence>
<dbReference type="GO" id="GO:0032196">
    <property type="term" value="P:transposition"/>
    <property type="evidence" value="ECO:0007669"/>
    <property type="project" value="UniProtKB-KW"/>
</dbReference>
<comment type="similarity">
    <text evidence="2">In the N-terminal section; belongs to the transposase 2 family.</text>
</comment>
<dbReference type="PANTHER" id="PTHR30405:SF11">
    <property type="entry name" value="RNA-GUIDED DNA ENDONUCLEASE RV2885C-RELATED"/>
    <property type="match status" value="1"/>
</dbReference>
<sequence>MEQTVKIKLVPTKNQEKHLTNISKEYIKTINALVSKMVQEEQALKLSSKDVQASMPSAVKNQSIREAKSVYRRSKKIKRVPVLKKPVCIWNNQNYRIKENTIEFPVYINGKSKRIAVKAILTEYQQNLLKNKLGTLRITKKSNKWIAQVCVTVPEPKPKETDTVMGVDLGLKAPAVSVTSTGKTKFIGNGRKNKYIRRKYKLKRSELGQAKKLNAIKTLNDKEQRWMKDQDHKISRKVVDFAIENQVSVIRLEKLSNIRNTARTSRKNEKNLHTWSFHRLALFIEYKAKLRGIAVEYVDPKYTSQTCPICRNRNHVKDRNYQCSCGFKTHRDRVAGMNIIHAPVIDGVA</sequence>
<dbReference type="InterPro" id="IPR051399">
    <property type="entry name" value="RNA-guided_DNA_endo/Transpos"/>
</dbReference>
<dbReference type="AlphaFoldDB" id="A0A226C0T5"/>
<dbReference type="Pfam" id="PF01385">
    <property type="entry name" value="OrfB_IS605"/>
    <property type="match status" value="1"/>
</dbReference>
<protein>
    <submittedName>
        <fullName evidence="8">Transposase</fullName>
    </submittedName>
</protein>
<dbReference type="PANTHER" id="PTHR30405">
    <property type="entry name" value="TRANSPOSASE"/>
    <property type="match status" value="1"/>
</dbReference>
<organism evidence="8 9">
    <name type="scientific">Natranaerobius trueperi</name>
    <dbReference type="NCBI Taxonomy" id="759412"/>
    <lineage>
        <taxon>Bacteria</taxon>
        <taxon>Bacillati</taxon>
        <taxon>Bacillota</taxon>
        <taxon>Clostridia</taxon>
        <taxon>Natranaerobiales</taxon>
        <taxon>Natranaerobiaceae</taxon>
        <taxon>Natranaerobius</taxon>
    </lineage>
</organism>
<reference evidence="8 9" key="1">
    <citation type="submission" date="2017-06" db="EMBL/GenBank/DDBJ databases">
        <title>Draft Genome Sequence of Natranaerobius trueperi halophilic, alkalithermophilic bacteria from soda lakes.</title>
        <authorList>
            <person name="Zhao B."/>
        </authorList>
    </citation>
    <scope>NUCLEOTIDE SEQUENCE [LARGE SCALE GENOMIC DNA]</scope>
    <source>
        <strain evidence="8 9">DSM 18760</strain>
    </source>
</reference>
<evidence type="ECO:0000256" key="3">
    <source>
        <dbReference type="ARBA" id="ARBA00022578"/>
    </source>
</evidence>
<evidence type="ECO:0000313" key="9">
    <source>
        <dbReference type="Proteomes" id="UP000214588"/>
    </source>
</evidence>
<feature type="domain" description="Cas12f1-like TNB" evidence="7">
    <location>
        <begin position="277"/>
        <end position="339"/>
    </location>
</feature>
<evidence type="ECO:0000256" key="4">
    <source>
        <dbReference type="ARBA" id="ARBA00023125"/>
    </source>
</evidence>
<evidence type="ECO:0000256" key="2">
    <source>
        <dbReference type="ARBA" id="ARBA00011044"/>
    </source>
</evidence>
<dbReference type="RefSeq" id="WP_089022297.1">
    <property type="nucleotide sequence ID" value="NZ_NIQC01000001.1"/>
</dbReference>
<accession>A0A226C0T5</accession>
<dbReference type="Pfam" id="PF07282">
    <property type="entry name" value="Cas12f1-like_TNB"/>
    <property type="match status" value="1"/>
</dbReference>
<dbReference type="NCBIfam" id="TIGR01766">
    <property type="entry name" value="IS200/IS605 family accessory protein TnpB-like domain"/>
    <property type="match status" value="1"/>
</dbReference>
<dbReference type="InterPro" id="IPR010095">
    <property type="entry name" value="Cas12f1-like_TNB"/>
</dbReference>
<evidence type="ECO:0000259" key="6">
    <source>
        <dbReference type="Pfam" id="PF01385"/>
    </source>
</evidence>
<comment type="similarity">
    <text evidence="1">In the C-terminal section; belongs to the transposase 35 family.</text>
</comment>
<dbReference type="GO" id="GO:0003677">
    <property type="term" value="F:DNA binding"/>
    <property type="evidence" value="ECO:0007669"/>
    <property type="project" value="UniProtKB-KW"/>
</dbReference>
<evidence type="ECO:0000256" key="1">
    <source>
        <dbReference type="ARBA" id="ARBA00008761"/>
    </source>
</evidence>
<name>A0A226C0T5_9FIRM</name>
<keyword evidence="3" id="KW-0815">Transposition</keyword>
<dbReference type="InterPro" id="IPR001959">
    <property type="entry name" value="Transposase"/>
</dbReference>
<dbReference type="EMBL" id="NIQC01000001">
    <property type="protein sequence ID" value="OWZ84873.1"/>
    <property type="molecule type" value="Genomic_DNA"/>
</dbReference>
<comment type="caution">
    <text evidence="8">The sequence shown here is derived from an EMBL/GenBank/DDBJ whole genome shotgun (WGS) entry which is preliminary data.</text>
</comment>